<reference evidence="6" key="1">
    <citation type="journal article" date="2013" name="Genome Biol. Evol.">
        <title>Strikingly bacteria-like and gene-rich mitochondrial genomes throughout jakobid protists.</title>
        <authorList>
            <person name="Burger G."/>
            <person name="Gray M.W."/>
            <person name="Forget L."/>
            <person name="Lang B.F."/>
        </authorList>
    </citation>
    <scope>NUCLEOTIDE SEQUENCE</scope>
    <source>
        <strain evidence="6">ATCC 50633</strain>
    </source>
</reference>
<evidence type="ECO:0000256" key="4">
    <source>
        <dbReference type="RuleBase" id="RU003624"/>
    </source>
</evidence>
<organism evidence="6">
    <name type="scientific">Reclinomonas americana ATCC 50633</name>
    <dbReference type="NCBI Taxonomy" id="1295593"/>
    <lineage>
        <taxon>Eukaryota</taxon>
        <taxon>Discoba</taxon>
        <taxon>Jakobida</taxon>
        <taxon>Histionina</taxon>
        <taxon>Histionidae</taxon>
        <taxon>Reclinomonas</taxon>
    </lineage>
</organism>
<keyword evidence="2 4" id="KW-0689">Ribosomal protein</keyword>
<accession>M4QAC7</accession>
<feature type="domain" description="Small ribosomal subunit protein uS3 C-terminal" evidence="5">
    <location>
        <begin position="209"/>
        <end position="272"/>
    </location>
</feature>
<dbReference type="InterPro" id="IPR036419">
    <property type="entry name" value="Ribosomal_S3_C_sf"/>
</dbReference>
<gene>
    <name evidence="6" type="primary">rps3</name>
</gene>
<dbReference type="GO" id="GO:0003723">
    <property type="term" value="F:RNA binding"/>
    <property type="evidence" value="ECO:0007669"/>
    <property type="project" value="InterPro"/>
</dbReference>
<dbReference type="SUPFAM" id="SSF54821">
    <property type="entry name" value="Ribosomal protein S3 C-terminal domain"/>
    <property type="match status" value="1"/>
</dbReference>
<dbReference type="InterPro" id="IPR018280">
    <property type="entry name" value="Ribosomal_uS3_CS"/>
</dbReference>
<geneLocation type="mitochondrion" evidence="6"/>
<keyword evidence="3 4" id="KW-0687">Ribonucleoprotein</keyword>
<comment type="similarity">
    <text evidence="1 4">Belongs to the universal ribosomal protein uS3 family.</text>
</comment>
<dbReference type="GO" id="GO:0005840">
    <property type="term" value="C:ribosome"/>
    <property type="evidence" value="ECO:0007669"/>
    <property type="project" value="UniProtKB-KW"/>
</dbReference>
<sequence>MGQKVNPISLRIGVNQLWDSRWSHDKKYTKYLEQDLSIRSFIEDLCNYQEILIGKLSIWRSCSMDSLTINIKEVKNVKPNLFIYFQMYVPYKTYSNNKEQKQEWLINLENTIYSYLEDRFRNSFTLSLLIDPIFEEGSMDYKRTKQKNEIDSVFNNDLVKWLLNKDCLMISQWIANEFQKRKGLKEVCKTIEKCFDYIKTEGIDLKYRLDGIKITCSGRFKMTDNEKRRNKMARIKTFKKGQIPLQTLSKYINYHMATAYTPDGTSGIKIWISYEPREILDVGLTGE</sequence>
<dbReference type="GO" id="GO:0006412">
    <property type="term" value="P:translation"/>
    <property type="evidence" value="ECO:0007669"/>
    <property type="project" value="InterPro"/>
</dbReference>
<dbReference type="InterPro" id="IPR009019">
    <property type="entry name" value="KH_sf_prok-type"/>
</dbReference>
<dbReference type="InterPro" id="IPR001351">
    <property type="entry name" value="Ribosomal_uS3_C"/>
</dbReference>
<dbReference type="EMBL" id="KC353356">
    <property type="protein sequence ID" value="AGH24271.1"/>
    <property type="molecule type" value="Genomic_DNA"/>
</dbReference>
<dbReference type="InterPro" id="IPR015946">
    <property type="entry name" value="KH_dom-like_a/b"/>
</dbReference>
<dbReference type="PROSITE" id="PS00548">
    <property type="entry name" value="RIBOSOMAL_S3"/>
    <property type="match status" value="1"/>
</dbReference>
<evidence type="ECO:0000313" key="6">
    <source>
        <dbReference type="EMBL" id="AGH24271.1"/>
    </source>
</evidence>
<keyword evidence="6" id="KW-0496">Mitochondrion</keyword>
<protein>
    <submittedName>
        <fullName evidence="6">Ribosomal protein S3</fullName>
    </submittedName>
</protein>
<evidence type="ECO:0000256" key="1">
    <source>
        <dbReference type="ARBA" id="ARBA00010761"/>
    </source>
</evidence>
<evidence type="ECO:0000256" key="3">
    <source>
        <dbReference type="ARBA" id="ARBA00023274"/>
    </source>
</evidence>
<dbReference type="Pfam" id="PF00189">
    <property type="entry name" value="Ribosomal_S3_C"/>
    <property type="match status" value="1"/>
</dbReference>
<dbReference type="GO" id="GO:1990904">
    <property type="term" value="C:ribonucleoprotein complex"/>
    <property type="evidence" value="ECO:0007669"/>
    <property type="project" value="UniProtKB-KW"/>
</dbReference>
<dbReference type="Gene3D" id="3.30.300.20">
    <property type="match status" value="1"/>
</dbReference>
<dbReference type="GO" id="GO:0003735">
    <property type="term" value="F:structural constituent of ribosome"/>
    <property type="evidence" value="ECO:0007669"/>
    <property type="project" value="InterPro"/>
</dbReference>
<dbReference type="Gene3D" id="3.30.1140.32">
    <property type="entry name" value="Ribosomal protein S3, C-terminal domain"/>
    <property type="match status" value="1"/>
</dbReference>
<dbReference type="SUPFAM" id="SSF54814">
    <property type="entry name" value="Prokaryotic type KH domain (KH-domain type II)"/>
    <property type="match status" value="1"/>
</dbReference>
<name>M4QAC7_RECAM</name>
<proteinExistence type="inferred from homology"/>
<evidence type="ECO:0000259" key="5">
    <source>
        <dbReference type="Pfam" id="PF00189"/>
    </source>
</evidence>
<dbReference type="AlphaFoldDB" id="M4QAC7"/>
<evidence type="ECO:0000256" key="2">
    <source>
        <dbReference type="ARBA" id="ARBA00022980"/>
    </source>
</evidence>